<feature type="compositionally biased region" description="Acidic residues" evidence="1">
    <location>
        <begin position="23"/>
        <end position="34"/>
    </location>
</feature>
<dbReference type="EMBL" id="BMAT01003471">
    <property type="protein sequence ID" value="GFS26386.1"/>
    <property type="molecule type" value="Genomic_DNA"/>
</dbReference>
<dbReference type="AlphaFoldDB" id="A0AAV4JVL7"/>
<proteinExistence type="predicted"/>
<comment type="caution">
    <text evidence="2">The sequence shown here is derived from an EMBL/GenBank/DDBJ whole genome shotgun (WGS) entry which is preliminary data.</text>
</comment>
<accession>A0AAV4JVL7</accession>
<reference evidence="2 3" key="1">
    <citation type="journal article" date="2021" name="Elife">
        <title>Chloroplast acquisition without the gene transfer in kleptoplastic sea slugs, Plakobranchus ocellatus.</title>
        <authorList>
            <person name="Maeda T."/>
            <person name="Takahashi S."/>
            <person name="Yoshida T."/>
            <person name="Shimamura S."/>
            <person name="Takaki Y."/>
            <person name="Nagai Y."/>
            <person name="Toyoda A."/>
            <person name="Suzuki Y."/>
            <person name="Arimoto A."/>
            <person name="Ishii H."/>
            <person name="Satoh N."/>
            <person name="Nishiyama T."/>
            <person name="Hasebe M."/>
            <person name="Maruyama T."/>
            <person name="Minagawa J."/>
            <person name="Obokata J."/>
            <person name="Shigenobu S."/>
        </authorList>
    </citation>
    <scope>NUCLEOTIDE SEQUENCE [LARGE SCALE GENOMIC DNA]</scope>
</reference>
<evidence type="ECO:0000256" key="1">
    <source>
        <dbReference type="SAM" id="MobiDB-lite"/>
    </source>
</evidence>
<keyword evidence="3" id="KW-1185">Reference proteome</keyword>
<organism evidence="2 3">
    <name type="scientific">Elysia marginata</name>
    <dbReference type="NCBI Taxonomy" id="1093978"/>
    <lineage>
        <taxon>Eukaryota</taxon>
        <taxon>Metazoa</taxon>
        <taxon>Spiralia</taxon>
        <taxon>Lophotrochozoa</taxon>
        <taxon>Mollusca</taxon>
        <taxon>Gastropoda</taxon>
        <taxon>Heterobranchia</taxon>
        <taxon>Euthyneura</taxon>
        <taxon>Panpulmonata</taxon>
        <taxon>Sacoglossa</taxon>
        <taxon>Placobranchoidea</taxon>
        <taxon>Plakobranchidae</taxon>
        <taxon>Elysia</taxon>
    </lineage>
</organism>
<feature type="region of interest" description="Disordered" evidence="1">
    <location>
        <begin position="1"/>
        <end position="39"/>
    </location>
</feature>
<sequence>MAQGDDVNDKDRVGGGCGGDKDHDDDDDDDDDLGGDNAAAAAGAAEKAVFHSSTVAISFTSHELGTHLKPQRVEEMCINSLIPTSPVDLLSQDSNARAEHLPDDPGVHIGSSLEIKNYLKYIASTRYQASFF</sequence>
<dbReference type="Proteomes" id="UP000762676">
    <property type="component" value="Unassembled WGS sequence"/>
</dbReference>
<gene>
    <name evidence="2" type="ORF">ElyMa_001716700</name>
</gene>
<evidence type="ECO:0000313" key="3">
    <source>
        <dbReference type="Proteomes" id="UP000762676"/>
    </source>
</evidence>
<protein>
    <submittedName>
        <fullName evidence="2">Uncharacterized protein</fullName>
    </submittedName>
</protein>
<evidence type="ECO:0000313" key="2">
    <source>
        <dbReference type="EMBL" id="GFS26386.1"/>
    </source>
</evidence>
<name>A0AAV4JVL7_9GAST</name>